<dbReference type="Proteomes" id="UP000028500">
    <property type="component" value="Unassembled WGS sequence"/>
</dbReference>
<name>A0A077P6I0_XENBV</name>
<protein>
    <submittedName>
        <fullName evidence="1">Uncharacterized protein</fullName>
    </submittedName>
</protein>
<reference evidence="1" key="1">
    <citation type="submission" date="2013-07" db="EMBL/GenBank/DDBJ databases">
        <title>Sub-species coevolution in mutualistic symbiosis.</title>
        <authorList>
            <person name="Murfin K."/>
            <person name="Klassen J."/>
            <person name="Lee M."/>
            <person name="Forst S."/>
            <person name="Stock P."/>
            <person name="Goodrich-Blair H."/>
        </authorList>
    </citation>
    <scope>NUCLEOTIDE SEQUENCE [LARGE SCALE GENOMIC DNA]</scope>
    <source>
        <strain evidence="1">Kraussei Quebec</strain>
    </source>
</reference>
<evidence type="ECO:0000313" key="2">
    <source>
        <dbReference type="Proteomes" id="UP000028500"/>
    </source>
</evidence>
<proteinExistence type="predicted"/>
<accession>A0A077P6I0</accession>
<sequence length="49" mass="5635">MVTSDAEKILLINNLFSNPVYFQRINVALTMRNHIVSGTEGKLYHRTDL</sequence>
<evidence type="ECO:0000313" key="1">
    <source>
        <dbReference type="EMBL" id="CDH20080.1"/>
    </source>
</evidence>
<dbReference type="HOGENOM" id="CLU_3142285_0_0_6"/>
<keyword evidence="2" id="KW-1185">Reference proteome</keyword>
<dbReference type="EMBL" id="CBSY010000160">
    <property type="protein sequence ID" value="CDH20080.1"/>
    <property type="molecule type" value="Genomic_DNA"/>
</dbReference>
<organism evidence="1 2">
    <name type="scientific">Xenorhabdus bovienii str. kraussei Quebec</name>
    <dbReference type="NCBI Taxonomy" id="1398203"/>
    <lineage>
        <taxon>Bacteria</taxon>
        <taxon>Pseudomonadati</taxon>
        <taxon>Pseudomonadota</taxon>
        <taxon>Gammaproteobacteria</taxon>
        <taxon>Enterobacterales</taxon>
        <taxon>Morganellaceae</taxon>
        <taxon>Xenorhabdus</taxon>
    </lineage>
</organism>
<dbReference type="AlphaFoldDB" id="A0A077P6I0"/>
<comment type="caution">
    <text evidence="1">The sequence shown here is derived from an EMBL/GenBank/DDBJ whole genome shotgun (WGS) entry which is preliminary data.</text>
</comment>
<gene>
    <name evidence="1" type="ORF">XBKQ1_2420030</name>
</gene>